<dbReference type="Proteomes" id="UP001212170">
    <property type="component" value="Unassembled WGS sequence"/>
</dbReference>
<gene>
    <name evidence="1" type="ORF">NJT12_04995</name>
</gene>
<protein>
    <submittedName>
        <fullName evidence="1">Uncharacterized protein</fullName>
    </submittedName>
</protein>
<proteinExistence type="predicted"/>
<dbReference type="InterPro" id="IPR046558">
    <property type="entry name" value="DUF6712"/>
</dbReference>
<comment type="caution">
    <text evidence="1">The sequence shown here is derived from an EMBL/GenBank/DDBJ whole genome shotgun (WGS) entry which is preliminary data.</text>
</comment>
<sequence length="163" mass="18804">MNTDLILKDEDTKLLMKLTAISGNVDFDKVRSSILLAQFVDIRRILTQPLYDKIMVDVKNDSLSGDYLKIYDEHITVLTTYFAAAQFISQNTIVINNGGNFHHNPTNGQSVDYKENDRLVHKYNALGASEELRFEKFMKTINIPEYKSNCTTKNNTYKFPWIL</sequence>
<evidence type="ECO:0000313" key="2">
    <source>
        <dbReference type="Proteomes" id="UP001212170"/>
    </source>
</evidence>
<keyword evidence="2" id="KW-1185">Reference proteome</keyword>
<name>A0ABT4W8U8_9FLAO</name>
<dbReference type="Pfam" id="PF20459">
    <property type="entry name" value="DUF6712"/>
    <property type="match status" value="1"/>
</dbReference>
<reference evidence="1 2" key="1">
    <citation type="journal article" date="2023" name="Chemosphere">
        <title>Whole genome analysis of Flavobacterium aziz-sancarii sp. nov., isolated from Ardley Island (Antarctica), revealed a rich resistome and bioremediation potential.</title>
        <authorList>
            <person name="Otur C."/>
            <person name="Okay S."/>
            <person name="Kurt-Kizildogan A."/>
        </authorList>
    </citation>
    <scope>NUCLEOTIDE SEQUENCE [LARGE SCALE GENOMIC DNA]</scope>
    <source>
        <strain evidence="1 2">AC</strain>
    </source>
</reference>
<evidence type="ECO:0000313" key="1">
    <source>
        <dbReference type="EMBL" id="MDA6068974.1"/>
    </source>
</evidence>
<organism evidence="1 2">
    <name type="scientific">Flavobacterium azizsancarii</name>
    <dbReference type="NCBI Taxonomy" id="2961580"/>
    <lineage>
        <taxon>Bacteria</taxon>
        <taxon>Pseudomonadati</taxon>
        <taxon>Bacteroidota</taxon>
        <taxon>Flavobacteriia</taxon>
        <taxon>Flavobacteriales</taxon>
        <taxon>Flavobacteriaceae</taxon>
        <taxon>Flavobacterium</taxon>
    </lineage>
</organism>
<accession>A0ABT4W8U8</accession>
<dbReference type="RefSeq" id="WP_271334808.1">
    <property type="nucleotide sequence ID" value="NZ_JAMZNK010000005.1"/>
</dbReference>
<dbReference type="EMBL" id="JAMZNK010000005">
    <property type="protein sequence ID" value="MDA6068974.1"/>
    <property type="molecule type" value="Genomic_DNA"/>
</dbReference>